<comment type="caution">
    <text evidence="3">The sequence shown here is derived from an EMBL/GenBank/DDBJ whole genome shotgun (WGS) entry which is preliminary data.</text>
</comment>
<dbReference type="RefSeq" id="WP_106456337.1">
    <property type="nucleotide sequence ID" value="NZ_PXOH01000006.1"/>
</dbReference>
<evidence type="ECO:0000313" key="3">
    <source>
        <dbReference type="EMBL" id="PSF37896.1"/>
    </source>
</evidence>
<organism evidence="3 4">
    <name type="scientific">Aphanothece hegewaldii CCALA 016</name>
    <dbReference type="NCBI Taxonomy" id="2107694"/>
    <lineage>
        <taxon>Bacteria</taxon>
        <taxon>Bacillati</taxon>
        <taxon>Cyanobacteriota</taxon>
        <taxon>Cyanophyceae</taxon>
        <taxon>Oscillatoriophycideae</taxon>
        <taxon>Chroococcales</taxon>
        <taxon>Aphanothecaceae</taxon>
        <taxon>Aphanothece</taxon>
    </lineage>
</organism>
<gene>
    <name evidence="3" type="ORF">C7H19_07920</name>
</gene>
<dbReference type="PANTHER" id="PTHR34675">
    <property type="entry name" value="PROTEIN TRIGALACTOSYLDIACYLGLYCEROL 2, CHLOROPLASTIC"/>
    <property type="match status" value="1"/>
</dbReference>
<dbReference type="Proteomes" id="UP000239001">
    <property type="component" value="Unassembled WGS sequence"/>
</dbReference>
<protein>
    <submittedName>
        <fullName evidence="3">MCE family protein</fullName>
    </submittedName>
</protein>
<sequence length="454" mass="48462">MQVSPTMRQSAVGLMLLVSGAALISLIAWLADFTLGGRSYRATVLFPNVGSMVVGTAVGYRGVTVGRVTEITPQPEGVAVEVSISPASQIIPRNSVVEAVQSGLVGETRIDITPLQALPPGNITGTPLGADCDPTIIICNGSKLQGQAALDVNSLIRSLLRISNLLSDPEVVAAFRSLTQRTSTTLGRLNQVSGEATAVLKDIQRTGTLQELNTGMRSLRSIDQVSGNLDAVSGNINTLTGELEGVGPLSREAKVLIRDLQGNGRLRNLDATLVEARKTLVSVGETADQIRFFLTSNQTRIVGTLDSIQKTSDSLQTTINRLDPVLSQVEQSQLIANLDEVSANAAILSKNLKQFSTYLSDPEAVVTLQKLLDSARVAFENLQKITSDVDEITGNPQLRQELIRLIQGLSNLVSSTQQLQQDALYAQTLTKVAAEIATFAPSQQQTQPSTPFKP</sequence>
<dbReference type="AlphaFoldDB" id="A0A2T1LZR5"/>
<accession>A0A2T1LZR5</accession>
<proteinExistence type="predicted"/>
<dbReference type="InterPro" id="IPR003399">
    <property type="entry name" value="Mce/MlaD"/>
</dbReference>
<feature type="domain" description="Mce/MlaD" evidence="2">
    <location>
        <begin position="39"/>
        <end position="114"/>
    </location>
</feature>
<keyword evidence="4" id="KW-1185">Reference proteome</keyword>
<feature type="transmembrane region" description="Helical" evidence="1">
    <location>
        <begin position="12"/>
        <end position="31"/>
    </location>
</feature>
<reference evidence="3 4" key="2">
    <citation type="submission" date="2018-03" db="EMBL/GenBank/DDBJ databases">
        <authorList>
            <person name="Keele B.F."/>
        </authorList>
    </citation>
    <scope>NUCLEOTIDE SEQUENCE [LARGE SCALE GENOMIC DNA]</scope>
    <source>
        <strain evidence="3 4">CCALA 016</strain>
    </source>
</reference>
<reference evidence="3 4" key="1">
    <citation type="submission" date="2018-03" db="EMBL/GenBank/DDBJ databases">
        <title>The ancient ancestry and fast evolution of plastids.</title>
        <authorList>
            <person name="Moore K.R."/>
            <person name="Magnabosco C."/>
            <person name="Momper L."/>
            <person name="Gold D.A."/>
            <person name="Bosak T."/>
            <person name="Fournier G.P."/>
        </authorList>
    </citation>
    <scope>NUCLEOTIDE SEQUENCE [LARGE SCALE GENOMIC DNA]</scope>
    <source>
        <strain evidence="3 4">CCALA 016</strain>
    </source>
</reference>
<keyword evidence="1" id="KW-0472">Membrane</keyword>
<dbReference type="Pfam" id="PF02470">
    <property type="entry name" value="MlaD"/>
    <property type="match status" value="1"/>
</dbReference>
<name>A0A2T1LZR5_9CHRO</name>
<evidence type="ECO:0000313" key="4">
    <source>
        <dbReference type="Proteomes" id="UP000239001"/>
    </source>
</evidence>
<dbReference type="EMBL" id="PXOH01000006">
    <property type="protein sequence ID" value="PSF37896.1"/>
    <property type="molecule type" value="Genomic_DNA"/>
</dbReference>
<dbReference type="OrthoDB" id="460587at2"/>
<dbReference type="InterPro" id="IPR039342">
    <property type="entry name" value="TGD2-like"/>
</dbReference>
<evidence type="ECO:0000256" key="1">
    <source>
        <dbReference type="SAM" id="Phobius"/>
    </source>
</evidence>
<keyword evidence="1" id="KW-1133">Transmembrane helix</keyword>
<keyword evidence="1" id="KW-0812">Transmembrane</keyword>
<evidence type="ECO:0000259" key="2">
    <source>
        <dbReference type="Pfam" id="PF02470"/>
    </source>
</evidence>
<dbReference type="PANTHER" id="PTHR34675:SF1">
    <property type="entry name" value="PROTEIN TRIGALACTOSYLDIACYLGLYCEROL 2, CHLOROPLASTIC"/>
    <property type="match status" value="1"/>
</dbReference>